<dbReference type="STRING" id="484498.SAMN05421686_11816"/>
<dbReference type="Gene3D" id="3.40.50.1820">
    <property type="entry name" value="alpha/beta hydrolase"/>
    <property type="match status" value="1"/>
</dbReference>
<dbReference type="SUPFAM" id="SSF53474">
    <property type="entry name" value="alpha/beta-Hydrolases"/>
    <property type="match status" value="1"/>
</dbReference>
<evidence type="ECO:0000313" key="3">
    <source>
        <dbReference type="Proteomes" id="UP000185639"/>
    </source>
</evidence>
<accession>A0A1N7QBJ4</accession>
<dbReference type="InterPro" id="IPR000639">
    <property type="entry name" value="Epox_hydrolase-like"/>
</dbReference>
<organism evidence="2 3">
    <name type="scientific">Thalassolituus maritimus</name>
    <dbReference type="NCBI Taxonomy" id="484498"/>
    <lineage>
        <taxon>Bacteria</taxon>
        <taxon>Pseudomonadati</taxon>
        <taxon>Pseudomonadota</taxon>
        <taxon>Gammaproteobacteria</taxon>
        <taxon>Oceanospirillales</taxon>
        <taxon>Oceanospirillaceae</taxon>
        <taxon>Thalassolituus</taxon>
    </lineage>
</organism>
<feature type="domain" description="AB hydrolase-1" evidence="1">
    <location>
        <begin position="35"/>
        <end position="278"/>
    </location>
</feature>
<keyword evidence="3" id="KW-1185">Reference proteome</keyword>
<dbReference type="PANTHER" id="PTHR43798">
    <property type="entry name" value="MONOACYLGLYCEROL LIPASE"/>
    <property type="match status" value="1"/>
</dbReference>
<proteinExistence type="predicted"/>
<name>A0A1N7QBJ4_9GAMM</name>
<dbReference type="EMBL" id="FTOH01000018">
    <property type="protein sequence ID" value="SIT20221.1"/>
    <property type="molecule type" value="Genomic_DNA"/>
</dbReference>
<evidence type="ECO:0000259" key="1">
    <source>
        <dbReference type="Pfam" id="PF00561"/>
    </source>
</evidence>
<protein>
    <submittedName>
        <fullName evidence="2">Pimeloyl-ACP methyl ester carboxylesterase</fullName>
    </submittedName>
</protein>
<dbReference type="GO" id="GO:0046464">
    <property type="term" value="P:acylglycerol catabolic process"/>
    <property type="evidence" value="ECO:0007669"/>
    <property type="project" value="TreeGrafter"/>
</dbReference>
<evidence type="ECO:0000313" key="2">
    <source>
        <dbReference type="EMBL" id="SIT20221.1"/>
    </source>
</evidence>
<dbReference type="Pfam" id="PF00561">
    <property type="entry name" value="Abhydrolase_1"/>
    <property type="match status" value="1"/>
</dbReference>
<reference evidence="3" key="1">
    <citation type="submission" date="2017-01" db="EMBL/GenBank/DDBJ databases">
        <authorList>
            <person name="Varghese N."/>
            <person name="Submissions S."/>
        </authorList>
    </citation>
    <scope>NUCLEOTIDE SEQUENCE [LARGE SCALE GENOMIC DNA]</scope>
    <source>
        <strain evidence="3">DSM 24913</strain>
    </source>
</reference>
<dbReference type="PRINTS" id="PR00412">
    <property type="entry name" value="EPOXHYDRLASE"/>
</dbReference>
<dbReference type="InterPro" id="IPR029058">
    <property type="entry name" value="AB_hydrolase_fold"/>
</dbReference>
<dbReference type="GO" id="GO:0016020">
    <property type="term" value="C:membrane"/>
    <property type="evidence" value="ECO:0007669"/>
    <property type="project" value="TreeGrafter"/>
</dbReference>
<dbReference type="InterPro" id="IPR000073">
    <property type="entry name" value="AB_hydrolase_1"/>
</dbReference>
<dbReference type="RefSeq" id="WP_076518206.1">
    <property type="nucleotide sequence ID" value="NZ_FTOH01000018.1"/>
</dbReference>
<dbReference type="PANTHER" id="PTHR43798:SF33">
    <property type="entry name" value="HYDROLASE, PUTATIVE (AFU_ORTHOLOGUE AFUA_2G14860)-RELATED"/>
    <property type="match status" value="1"/>
</dbReference>
<dbReference type="InterPro" id="IPR050266">
    <property type="entry name" value="AB_hydrolase_sf"/>
</dbReference>
<sequence>MTVSNGLAAWHKQGKTTEFRGHRIFYQDSGVGGEVILLIHGFPTAGWDWHYVWQALKNDYRLISIDMLGFGFSDKPADFQFSIHAQADLIESVLTELGIQEAHILAHDYGDTVAQELAARHLDPESERLQILTMTLLNGGLFPEQHRARMIQKLLVSPVGPLLSKFASRRTFEKNLNAVFGEHTKLTSPEANDLWHLFSRNDGHRKSHIMLHYIADRRKHRERWVGALQKLDVPLLLIDGTADPVSGGYMADHYESLIPQPNVVRLSGIGHYPQLEAPQAVLEHFISFIGSNKNI</sequence>
<dbReference type="GO" id="GO:0047372">
    <property type="term" value="F:monoacylglycerol lipase activity"/>
    <property type="evidence" value="ECO:0007669"/>
    <property type="project" value="TreeGrafter"/>
</dbReference>
<dbReference type="Proteomes" id="UP000185639">
    <property type="component" value="Unassembled WGS sequence"/>
</dbReference>
<dbReference type="OrthoDB" id="5853561at2"/>
<dbReference type="AlphaFoldDB" id="A0A1N7QBJ4"/>
<gene>
    <name evidence="2" type="ORF">SAMN05421686_11816</name>
</gene>